<dbReference type="InterPro" id="IPR000424">
    <property type="entry name" value="Primosome_PriB/ssb"/>
</dbReference>
<dbReference type="Gene3D" id="2.40.50.140">
    <property type="entry name" value="Nucleic acid-binding proteins"/>
    <property type="match status" value="1"/>
</dbReference>
<dbReference type="NCBIfam" id="TIGR00621">
    <property type="entry name" value="ssb"/>
    <property type="match status" value="1"/>
</dbReference>
<keyword evidence="2" id="KW-0233">DNA recombination</keyword>
<dbReference type="HAMAP" id="MF_00984">
    <property type="entry name" value="SSB"/>
    <property type="match status" value="1"/>
</dbReference>
<dbReference type="EMBL" id="CAKLPZ010000002">
    <property type="protein sequence ID" value="CAH1000657.1"/>
    <property type="molecule type" value="Genomic_DNA"/>
</dbReference>
<comment type="subunit">
    <text evidence="2">Homotetramer.</text>
</comment>
<reference evidence="5" key="1">
    <citation type="submission" date="2021-12" db="EMBL/GenBank/DDBJ databases">
        <authorList>
            <person name="Rodrigo-Torres L."/>
            <person name="Arahal R. D."/>
            <person name="Lucena T."/>
        </authorList>
    </citation>
    <scope>NUCLEOTIDE SEQUENCE</scope>
    <source>
        <strain evidence="5">CECT 8419</strain>
    </source>
</reference>
<evidence type="ECO:0000256" key="3">
    <source>
        <dbReference type="PIRNR" id="PIRNR002070"/>
    </source>
</evidence>
<dbReference type="PROSITE" id="PS50935">
    <property type="entry name" value="SSB"/>
    <property type="match status" value="1"/>
</dbReference>
<keyword evidence="6" id="KW-1185">Reference proteome</keyword>
<feature type="region of interest" description="Disordered" evidence="4">
    <location>
        <begin position="105"/>
        <end position="132"/>
    </location>
</feature>
<dbReference type="PANTHER" id="PTHR10302:SF0">
    <property type="entry name" value="SINGLE-STRANDED DNA-BINDING PROTEIN, MITOCHONDRIAL"/>
    <property type="match status" value="1"/>
</dbReference>
<dbReference type="CDD" id="cd04496">
    <property type="entry name" value="SSB_OBF"/>
    <property type="match status" value="1"/>
</dbReference>
<feature type="short sequence motif" description="Important for interaction with partner proteins" evidence="2">
    <location>
        <begin position="127"/>
        <end position="132"/>
    </location>
</feature>
<evidence type="ECO:0000313" key="6">
    <source>
        <dbReference type="Proteomes" id="UP000837803"/>
    </source>
</evidence>
<name>A0ABM9B0R9_9BACT</name>
<gene>
    <name evidence="5" type="primary">ssb</name>
    <name evidence="5" type="ORF">LEM8419_01791</name>
</gene>
<dbReference type="Proteomes" id="UP000837803">
    <property type="component" value="Unassembled WGS sequence"/>
</dbReference>
<comment type="caution">
    <text evidence="5">The sequence shown here is derived from an EMBL/GenBank/DDBJ whole genome shotgun (WGS) entry which is preliminary data.</text>
</comment>
<dbReference type="SUPFAM" id="SSF50249">
    <property type="entry name" value="Nucleic acid-binding proteins"/>
    <property type="match status" value="1"/>
</dbReference>
<dbReference type="GO" id="GO:0003677">
    <property type="term" value="F:DNA binding"/>
    <property type="evidence" value="ECO:0007669"/>
    <property type="project" value="UniProtKB-KW"/>
</dbReference>
<protein>
    <recommendedName>
        <fullName evidence="2 3">Single-stranded DNA-binding protein</fullName>
        <shortName evidence="2">SSB</shortName>
    </recommendedName>
</protein>
<keyword evidence="2" id="KW-0227">DNA damage</keyword>
<dbReference type="InterPro" id="IPR011344">
    <property type="entry name" value="ssDNA-bd"/>
</dbReference>
<accession>A0ABM9B0R9</accession>
<keyword evidence="2" id="KW-0235">DNA replication</keyword>
<evidence type="ECO:0000256" key="4">
    <source>
        <dbReference type="SAM" id="MobiDB-lite"/>
    </source>
</evidence>
<comment type="caution">
    <text evidence="2">Lacks conserved residue(s) required for the propagation of feature annotation.</text>
</comment>
<organism evidence="5 6">
    <name type="scientific">Neolewinella maritima</name>
    <dbReference type="NCBI Taxonomy" id="1383882"/>
    <lineage>
        <taxon>Bacteria</taxon>
        <taxon>Pseudomonadati</taxon>
        <taxon>Bacteroidota</taxon>
        <taxon>Saprospiria</taxon>
        <taxon>Saprospirales</taxon>
        <taxon>Lewinellaceae</taxon>
        <taxon>Neolewinella</taxon>
    </lineage>
</organism>
<dbReference type="RefSeq" id="WP_238750692.1">
    <property type="nucleotide sequence ID" value="NZ_CAKLPZ010000002.1"/>
</dbReference>
<evidence type="ECO:0000256" key="1">
    <source>
        <dbReference type="ARBA" id="ARBA00023125"/>
    </source>
</evidence>
<sequence length="132" mass="15146">MINRVTLVGRLGADPEIRTLANGTMVARLRMATTENYRDRAGQWQEETQWHDVVVWRHLAERAQKYCRKGSLVYLEGKLTHRKWEDKDGNSRKSTEVVGAMFRLLDGKREQDTGQDGSVDTPPMAAEEDLPF</sequence>
<dbReference type="PIRSF" id="PIRSF002070">
    <property type="entry name" value="SSB"/>
    <property type="match status" value="1"/>
</dbReference>
<dbReference type="Pfam" id="PF00436">
    <property type="entry name" value="SSB"/>
    <property type="match status" value="1"/>
</dbReference>
<keyword evidence="1 2" id="KW-0238">DNA-binding</keyword>
<proteinExistence type="inferred from homology"/>
<evidence type="ECO:0000256" key="2">
    <source>
        <dbReference type="HAMAP-Rule" id="MF_00984"/>
    </source>
</evidence>
<comment type="function">
    <text evidence="2">Plays an important role in DNA replication, recombination and repair. Binds to ssDNA and to an array of partner proteins to recruit them to their sites of action during DNA metabolism.</text>
</comment>
<keyword evidence="2" id="KW-0234">DNA repair</keyword>
<dbReference type="PANTHER" id="PTHR10302">
    <property type="entry name" value="SINGLE-STRANDED DNA-BINDING PROTEIN"/>
    <property type="match status" value="1"/>
</dbReference>
<evidence type="ECO:0000313" key="5">
    <source>
        <dbReference type="EMBL" id="CAH1000657.1"/>
    </source>
</evidence>
<dbReference type="InterPro" id="IPR012340">
    <property type="entry name" value="NA-bd_OB-fold"/>
</dbReference>